<protein>
    <recommendedName>
        <fullName evidence="4">Secreted protein</fullName>
    </recommendedName>
</protein>
<accession>A0ABS2TUM6</accession>
<comment type="caution">
    <text evidence="2">The sequence shown here is derived from an EMBL/GenBank/DDBJ whole genome shotgun (WGS) entry which is preliminary data.</text>
</comment>
<sequence length="224" mass="23133">MAVTDVKTLWHAFVRVLLQCIAALGFATPATRNSTAAQAGPAVRTPRGVRAAVPAAGAALPAQAQAPDRAHAPERAGAARSASGAEPATARAAGRNRRRTTAGHAEQAKHAKQVKKQVKKRVKRTAHTEPAGPAIPAPRSAQARSSRRDPRTRTLPPTMKQRIRAEAHGATPTARSVLDPDLAESLAGPAAAGLPLAAARPAAARTTGTLIPAPRARAHEALCD</sequence>
<name>A0ABS2TUM6_9ACTN</name>
<keyword evidence="3" id="KW-1185">Reference proteome</keyword>
<dbReference type="Pfam" id="PF19871">
    <property type="entry name" value="DUF6344"/>
    <property type="match status" value="1"/>
</dbReference>
<feature type="compositionally biased region" description="Basic residues" evidence="1">
    <location>
        <begin position="110"/>
        <end position="125"/>
    </location>
</feature>
<gene>
    <name evidence="2" type="ORF">ITX44_15850</name>
</gene>
<organism evidence="2 3">
    <name type="scientific">Actinacidiphila acididurans</name>
    <dbReference type="NCBI Taxonomy" id="2784346"/>
    <lineage>
        <taxon>Bacteria</taxon>
        <taxon>Bacillati</taxon>
        <taxon>Actinomycetota</taxon>
        <taxon>Actinomycetes</taxon>
        <taxon>Kitasatosporales</taxon>
        <taxon>Streptomycetaceae</taxon>
        <taxon>Actinacidiphila</taxon>
    </lineage>
</organism>
<evidence type="ECO:0000313" key="3">
    <source>
        <dbReference type="Proteomes" id="UP000749040"/>
    </source>
</evidence>
<dbReference type="Proteomes" id="UP000749040">
    <property type="component" value="Unassembled WGS sequence"/>
</dbReference>
<proteinExistence type="predicted"/>
<dbReference type="EMBL" id="JADKYB010000007">
    <property type="protein sequence ID" value="MBM9506000.1"/>
    <property type="molecule type" value="Genomic_DNA"/>
</dbReference>
<evidence type="ECO:0000256" key="1">
    <source>
        <dbReference type="SAM" id="MobiDB-lite"/>
    </source>
</evidence>
<reference evidence="2 3" key="1">
    <citation type="submission" date="2021-01" db="EMBL/GenBank/DDBJ databases">
        <title>Streptomyces acididurans sp. nov., isolated from a peat swamp forest soil.</title>
        <authorList>
            <person name="Chantavorakit T."/>
            <person name="Duangmal K."/>
        </authorList>
    </citation>
    <scope>NUCLEOTIDE SEQUENCE [LARGE SCALE GENOMIC DNA]</scope>
    <source>
        <strain evidence="2 3">KK5PA1</strain>
    </source>
</reference>
<evidence type="ECO:0008006" key="4">
    <source>
        <dbReference type="Google" id="ProtNLM"/>
    </source>
</evidence>
<feature type="region of interest" description="Disordered" evidence="1">
    <location>
        <begin position="60"/>
        <end position="175"/>
    </location>
</feature>
<dbReference type="InterPro" id="IPR045925">
    <property type="entry name" value="DUF6344"/>
</dbReference>
<dbReference type="RefSeq" id="WP_205357930.1">
    <property type="nucleotide sequence ID" value="NZ_JADKYB010000007.1"/>
</dbReference>
<evidence type="ECO:0000313" key="2">
    <source>
        <dbReference type="EMBL" id="MBM9506000.1"/>
    </source>
</evidence>
<feature type="compositionally biased region" description="Low complexity" evidence="1">
    <location>
        <begin position="75"/>
        <end position="93"/>
    </location>
</feature>